<dbReference type="EMBL" id="BGZK01001598">
    <property type="protein sequence ID" value="GBP83004.1"/>
    <property type="molecule type" value="Genomic_DNA"/>
</dbReference>
<feature type="region of interest" description="Disordered" evidence="1">
    <location>
        <begin position="195"/>
        <end position="232"/>
    </location>
</feature>
<evidence type="ECO:0000256" key="1">
    <source>
        <dbReference type="SAM" id="MobiDB-lite"/>
    </source>
</evidence>
<dbReference type="Pfam" id="PF03564">
    <property type="entry name" value="DUF1759"/>
    <property type="match status" value="1"/>
</dbReference>
<evidence type="ECO:0000313" key="2">
    <source>
        <dbReference type="EMBL" id="GBP83004.1"/>
    </source>
</evidence>
<feature type="compositionally biased region" description="Low complexity" evidence="1">
    <location>
        <begin position="16"/>
        <end position="56"/>
    </location>
</feature>
<feature type="region of interest" description="Disordered" evidence="1">
    <location>
        <begin position="1"/>
        <end position="105"/>
    </location>
</feature>
<gene>
    <name evidence="2" type="ORF">EVAR_58452_1</name>
</gene>
<dbReference type="PANTHER" id="PTHR47331">
    <property type="entry name" value="PHD-TYPE DOMAIN-CONTAINING PROTEIN"/>
    <property type="match status" value="1"/>
</dbReference>
<evidence type="ECO:0000313" key="3">
    <source>
        <dbReference type="Proteomes" id="UP000299102"/>
    </source>
</evidence>
<accession>A0A4C1Z7C6</accession>
<feature type="compositionally biased region" description="Acidic residues" evidence="1">
    <location>
        <begin position="126"/>
        <end position="137"/>
    </location>
</feature>
<organism evidence="2 3">
    <name type="scientific">Eumeta variegata</name>
    <name type="common">Bagworm moth</name>
    <name type="synonym">Eumeta japonica</name>
    <dbReference type="NCBI Taxonomy" id="151549"/>
    <lineage>
        <taxon>Eukaryota</taxon>
        <taxon>Metazoa</taxon>
        <taxon>Ecdysozoa</taxon>
        <taxon>Arthropoda</taxon>
        <taxon>Hexapoda</taxon>
        <taxon>Insecta</taxon>
        <taxon>Pterygota</taxon>
        <taxon>Neoptera</taxon>
        <taxon>Endopterygota</taxon>
        <taxon>Lepidoptera</taxon>
        <taxon>Glossata</taxon>
        <taxon>Ditrysia</taxon>
        <taxon>Tineoidea</taxon>
        <taxon>Psychidae</taxon>
        <taxon>Oiketicinae</taxon>
        <taxon>Eumeta</taxon>
    </lineage>
</organism>
<reference evidence="2 3" key="1">
    <citation type="journal article" date="2019" name="Commun. Biol.">
        <title>The bagworm genome reveals a unique fibroin gene that provides high tensile strength.</title>
        <authorList>
            <person name="Kono N."/>
            <person name="Nakamura H."/>
            <person name="Ohtoshi R."/>
            <person name="Tomita M."/>
            <person name="Numata K."/>
            <person name="Arakawa K."/>
        </authorList>
    </citation>
    <scope>NUCLEOTIDE SEQUENCE [LARGE SCALE GENOMIC DNA]</scope>
</reference>
<protein>
    <submittedName>
        <fullName evidence="2">Uncharacterized protein</fullName>
    </submittedName>
</protein>
<keyword evidence="3" id="KW-1185">Reference proteome</keyword>
<dbReference type="InterPro" id="IPR005312">
    <property type="entry name" value="DUF1759"/>
</dbReference>
<dbReference type="Proteomes" id="UP000299102">
    <property type="component" value="Unassembled WGS sequence"/>
</dbReference>
<comment type="caution">
    <text evidence="2">The sequence shown here is derived from an EMBL/GenBank/DDBJ whole genome shotgun (WGS) entry which is preliminary data.</text>
</comment>
<proteinExistence type="predicted"/>
<dbReference type="AlphaFoldDB" id="A0A4C1Z7C6"/>
<sequence length="421" mass="46817">MPKTRSKTAQRSSNGDTDQQQSSEGTTTEASSATTTTTTATTTTEGNTDRTTTTDTSTEKQSETPQAHTDEPVPVAPTDSADAPRPSEKRKSTCNSRKRTHRIAKAKEELLRAQVQLAAARLAALETEETDSEEDENTVVQDQETQKRVGNWVDTQMETLATIDAPHQKNGTTGQKQQNTDELATAAKIDTPPAVCATSTRPASETEQKKQTEIPTAVHATETSPTQHSRPEHIAPLQSTGNMITELATALTLAARAPSSAYDLPTFYGAHQEWLMFKASYVDTRTSFTEHENMLRLRKSLRGKAKDAVRNLLNYSKNSETVMNALEKRFGRPDAIAIAEIQNLRTLQRPTDSPNSICEFAGDFTNIISSLRKLKKEYYLYNPEIIKCTLDKFTSAMKYRWFDFSAEQPQEEPDLIKMARF</sequence>
<name>A0A4C1Z7C6_EUMVA</name>
<dbReference type="OrthoDB" id="10066767at2759"/>
<feature type="region of interest" description="Disordered" evidence="1">
    <location>
        <begin position="126"/>
        <end position="145"/>
    </location>
</feature>